<dbReference type="EMBL" id="VDMD01000082">
    <property type="protein sequence ID" value="TRM56030.1"/>
    <property type="molecule type" value="Genomic_DNA"/>
</dbReference>
<proteinExistence type="predicted"/>
<dbReference type="Proteomes" id="UP000320762">
    <property type="component" value="Unassembled WGS sequence"/>
</dbReference>
<dbReference type="AlphaFoldDB" id="A0A550BU08"/>
<evidence type="ECO:0000313" key="2">
    <source>
        <dbReference type="Proteomes" id="UP000320762"/>
    </source>
</evidence>
<sequence length="120" mass="13552">MDVEPLPASSRLTVILLLPHKDYPPSSQVCGPYVHARWLFPASGMAYVIYPEPLDEPIDRQHPVIVLPKPSPPLDGVPNVPQTDKLKLYAFTTHGLSNVRMKRLYDSDVKRRSYTPSFRG</sequence>
<accession>A0A550BU08</accession>
<name>A0A550BU08_9AGAR</name>
<organism evidence="1 2">
    <name type="scientific">Schizophyllum amplum</name>
    <dbReference type="NCBI Taxonomy" id="97359"/>
    <lineage>
        <taxon>Eukaryota</taxon>
        <taxon>Fungi</taxon>
        <taxon>Dikarya</taxon>
        <taxon>Basidiomycota</taxon>
        <taxon>Agaricomycotina</taxon>
        <taxon>Agaricomycetes</taxon>
        <taxon>Agaricomycetidae</taxon>
        <taxon>Agaricales</taxon>
        <taxon>Schizophyllaceae</taxon>
        <taxon>Schizophyllum</taxon>
    </lineage>
</organism>
<reference evidence="1 2" key="1">
    <citation type="journal article" date="2019" name="New Phytol.">
        <title>Comparative genomics reveals unique wood-decay strategies and fruiting body development in the Schizophyllaceae.</title>
        <authorList>
            <person name="Almasi E."/>
            <person name="Sahu N."/>
            <person name="Krizsan K."/>
            <person name="Balint B."/>
            <person name="Kovacs G.M."/>
            <person name="Kiss B."/>
            <person name="Cseklye J."/>
            <person name="Drula E."/>
            <person name="Henrissat B."/>
            <person name="Nagy I."/>
            <person name="Chovatia M."/>
            <person name="Adam C."/>
            <person name="LaButti K."/>
            <person name="Lipzen A."/>
            <person name="Riley R."/>
            <person name="Grigoriev I.V."/>
            <person name="Nagy L.G."/>
        </authorList>
    </citation>
    <scope>NUCLEOTIDE SEQUENCE [LARGE SCALE GENOMIC DNA]</scope>
    <source>
        <strain evidence="1 2">NL-1724</strain>
    </source>
</reference>
<gene>
    <name evidence="1" type="ORF">BD626DRAFT_576195</name>
</gene>
<protein>
    <submittedName>
        <fullName evidence="1">Uncharacterized protein</fullName>
    </submittedName>
</protein>
<evidence type="ECO:0000313" key="1">
    <source>
        <dbReference type="EMBL" id="TRM56030.1"/>
    </source>
</evidence>
<comment type="caution">
    <text evidence="1">The sequence shown here is derived from an EMBL/GenBank/DDBJ whole genome shotgun (WGS) entry which is preliminary data.</text>
</comment>
<keyword evidence="2" id="KW-1185">Reference proteome</keyword>